<protein>
    <submittedName>
        <fullName evidence="3">Uncharacterized protein LOC115938859</fullName>
    </submittedName>
</protein>
<organism evidence="2 3">
    <name type="scientific">Leptonychotes weddellii</name>
    <name type="common">Weddell seal</name>
    <name type="synonym">Otaria weddellii</name>
    <dbReference type="NCBI Taxonomy" id="9713"/>
    <lineage>
        <taxon>Eukaryota</taxon>
        <taxon>Metazoa</taxon>
        <taxon>Chordata</taxon>
        <taxon>Craniata</taxon>
        <taxon>Vertebrata</taxon>
        <taxon>Euteleostomi</taxon>
        <taxon>Mammalia</taxon>
        <taxon>Eutheria</taxon>
        <taxon>Laurasiatheria</taxon>
        <taxon>Carnivora</taxon>
        <taxon>Caniformia</taxon>
        <taxon>Pinnipedia</taxon>
        <taxon>Phocidae</taxon>
        <taxon>Monachinae</taxon>
        <taxon>Lobodontini</taxon>
        <taxon>Leptonychotes</taxon>
    </lineage>
</organism>
<feature type="compositionally biased region" description="Basic residues" evidence="1">
    <location>
        <begin position="40"/>
        <end position="49"/>
    </location>
</feature>
<dbReference type="AlphaFoldDB" id="A0A7F8QC43"/>
<evidence type="ECO:0000256" key="1">
    <source>
        <dbReference type="SAM" id="MobiDB-lite"/>
    </source>
</evidence>
<feature type="compositionally biased region" description="Polar residues" evidence="1">
    <location>
        <begin position="144"/>
        <end position="153"/>
    </location>
</feature>
<evidence type="ECO:0000313" key="2">
    <source>
        <dbReference type="Proteomes" id="UP000245341"/>
    </source>
</evidence>
<gene>
    <name evidence="3" type="primary">LOC115938859</name>
</gene>
<dbReference type="Proteomes" id="UP000245341">
    <property type="component" value="Unplaced"/>
</dbReference>
<dbReference type="RefSeq" id="XP_030878799.1">
    <property type="nucleotide sequence ID" value="XM_031022939.1"/>
</dbReference>
<dbReference type="KEGG" id="lww:115938859"/>
<accession>A0A7F8QC43</accession>
<feature type="region of interest" description="Disordered" evidence="1">
    <location>
        <begin position="1"/>
        <end position="237"/>
    </location>
</feature>
<dbReference type="GeneID" id="115938859"/>
<feature type="compositionally biased region" description="Low complexity" evidence="1">
    <location>
        <begin position="157"/>
        <end position="174"/>
    </location>
</feature>
<sequence length="237" mass="24605">MQRARCLQKTDRGGVRPGRSFRPRAQRTTAAGPPPQHAGRERKARRWQRQRAALEWLFLPSPALSLGTRGREGPQDQSRTKAPLRSADPVCGSPVGGGRLGSPDRGPSLASPAAAGALASSVLGPPPPARKRPSLGQGGFPTQRGRSSPQSGCVSWPGSSGRRGASRPRNAGASTGRGGALGLRKPTGRGCSSLSCGGRDAGTAPWSLAGSTCSLPKNWANGPDRPPPGTQRRKSHI</sequence>
<evidence type="ECO:0000313" key="3">
    <source>
        <dbReference type="RefSeq" id="XP_030878799.1"/>
    </source>
</evidence>
<name>A0A7F8QC43_LEPWE</name>
<proteinExistence type="predicted"/>
<keyword evidence="2" id="KW-1185">Reference proteome</keyword>
<feature type="compositionally biased region" description="Low complexity" evidence="1">
    <location>
        <begin position="106"/>
        <end position="123"/>
    </location>
</feature>
<feature type="compositionally biased region" description="Low complexity" evidence="1">
    <location>
        <begin position="188"/>
        <end position="198"/>
    </location>
</feature>
<reference evidence="3" key="1">
    <citation type="submission" date="2025-08" db="UniProtKB">
        <authorList>
            <consortium name="RefSeq"/>
        </authorList>
    </citation>
    <scope>IDENTIFICATION</scope>
    <source>
        <tissue evidence="3">Liver</tissue>
    </source>
</reference>